<name>I7ML60_TETTS</name>
<feature type="region of interest" description="Disordered" evidence="2">
    <location>
        <begin position="458"/>
        <end position="497"/>
    </location>
</feature>
<evidence type="ECO:0000313" key="3">
    <source>
        <dbReference type="EMBL" id="EAS01226.1"/>
    </source>
</evidence>
<feature type="coiled-coil region" evidence="1">
    <location>
        <begin position="394"/>
        <end position="445"/>
    </location>
</feature>
<reference evidence="4" key="1">
    <citation type="journal article" date="2006" name="PLoS Biol.">
        <title>Macronuclear genome sequence of the ciliate Tetrahymena thermophila, a model eukaryote.</title>
        <authorList>
            <person name="Eisen J.A."/>
            <person name="Coyne R.S."/>
            <person name="Wu M."/>
            <person name="Wu D."/>
            <person name="Thiagarajan M."/>
            <person name="Wortman J.R."/>
            <person name="Badger J.H."/>
            <person name="Ren Q."/>
            <person name="Amedeo P."/>
            <person name="Jones K.M."/>
            <person name="Tallon L.J."/>
            <person name="Delcher A.L."/>
            <person name="Salzberg S.L."/>
            <person name="Silva J.C."/>
            <person name="Haas B.J."/>
            <person name="Majoros W.H."/>
            <person name="Farzad M."/>
            <person name="Carlton J.M."/>
            <person name="Smith R.K. Jr."/>
            <person name="Garg J."/>
            <person name="Pearlman R.E."/>
            <person name="Karrer K.M."/>
            <person name="Sun L."/>
            <person name="Manning G."/>
            <person name="Elde N.C."/>
            <person name="Turkewitz A.P."/>
            <person name="Asai D.J."/>
            <person name="Wilkes D.E."/>
            <person name="Wang Y."/>
            <person name="Cai H."/>
            <person name="Collins K."/>
            <person name="Stewart B.A."/>
            <person name="Lee S.R."/>
            <person name="Wilamowska K."/>
            <person name="Weinberg Z."/>
            <person name="Ruzzo W.L."/>
            <person name="Wloga D."/>
            <person name="Gaertig J."/>
            <person name="Frankel J."/>
            <person name="Tsao C.-C."/>
            <person name="Gorovsky M.A."/>
            <person name="Keeling P.J."/>
            <person name="Waller R.F."/>
            <person name="Patron N.J."/>
            <person name="Cherry J.M."/>
            <person name="Stover N.A."/>
            <person name="Krieger C.J."/>
            <person name="del Toro C."/>
            <person name="Ryder H.F."/>
            <person name="Williamson S.C."/>
            <person name="Barbeau R.A."/>
            <person name="Hamilton E.P."/>
            <person name="Orias E."/>
        </authorList>
    </citation>
    <scope>NUCLEOTIDE SEQUENCE [LARGE SCALE GENOMIC DNA]</scope>
    <source>
        <strain evidence="4">SB210</strain>
    </source>
</reference>
<evidence type="ECO:0000256" key="1">
    <source>
        <dbReference type="SAM" id="Coils"/>
    </source>
</evidence>
<evidence type="ECO:0000256" key="2">
    <source>
        <dbReference type="SAM" id="MobiDB-lite"/>
    </source>
</evidence>
<accession>I7ML60</accession>
<feature type="coiled-coil region" evidence="1">
    <location>
        <begin position="275"/>
        <end position="323"/>
    </location>
</feature>
<proteinExistence type="predicted"/>
<gene>
    <name evidence="3" type="ORF">TTHERM_00318890</name>
</gene>
<keyword evidence="4" id="KW-1185">Reference proteome</keyword>
<feature type="coiled-coil region" evidence="1">
    <location>
        <begin position="140"/>
        <end position="249"/>
    </location>
</feature>
<evidence type="ECO:0000313" key="4">
    <source>
        <dbReference type="Proteomes" id="UP000009168"/>
    </source>
</evidence>
<organism evidence="3 4">
    <name type="scientific">Tetrahymena thermophila (strain SB210)</name>
    <dbReference type="NCBI Taxonomy" id="312017"/>
    <lineage>
        <taxon>Eukaryota</taxon>
        <taxon>Sar</taxon>
        <taxon>Alveolata</taxon>
        <taxon>Ciliophora</taxon>
        <taxon>Intramacronucleata</taxon>
        <taxon>Oligohymenophorea</taxon>
        <taxon>Hymenostomatida</taxon>
        <taxon>Tetrahymenina</taxon>
        <taxon>Tetrahymenidae</taxon>
        <taxon>Tetrahymena</taxon>
    </lineage>
</organism>
<dbReference type="InParanoid" id="I7ML60"/>
<protein>
    <submittedName>
        <fullName evidence="3">Uncharacterized protein</fullName>
    </submittedName>
</protein>
<dbReference type="Proteomes" id="UP000009168">
    <property type="component" value="Unassembled WGS sequence"/>
</dbReference>
<dbReference type="AlphaFoldDB" id="I7ML60"/>
<feature type="region of interest" description="Disordered" evidence="2">
    <location>
        <begin position="19"/>
        <end position="57"/>
    </location>
</feature>
<dbReference type="GeneID" id="7823796"/>
<keyword evidence="1" id="KW-0175">Coiled coil</keyword>
<dbReference type="HOGENOM" id="CLU_363910_0_0_1"/>
<feature type="compositionally biased region" description="Basic and acidic residues" evidence="2">
    <location>
        <begin position="43"/>
        <end position="55"/>
    </location>
</feature>
<feature type="compositionally biased region" description="Polar residues" evidence="2">
    <location>
        <begin position="464"/>
        <end position="478"/>
    </location>
</feature>
<feature type="region of interest" description="Disordered" evidence="2">
    <location>
        <begin position="545"/>
        <end position="565"/>
    </location>
</feature>
<dbReference type="RefSeq" id="XP_001021471.1">
    <property type="nucleotide sequence ID" value="XM_001021471.2"/>
</dbReference>
<dbReference type="EMBL" id="GG662605">
    <property type="protein sequence ID" value="EAS01226.1"/>
    <property type="molecule type" value="Genomic_DNA"/>
</dbReference>
<feature type="compositionally biased region" description="Polar residues" evidence="2">
    <location>
        <begin position="19"/>
        <end position="42"/>
    </location>
</feature>
<sequence>MKNSRSSLDIKALEDYSQKNARNASRSNSPVFHLQDLSQTEQSKARQESPADKRFTLRNNSNNYYNELSAASNNIYNSGTKTKKVGNNIENIPPQSNYAQMLNNSHNNMSPLQVNIAEQSMVSLRGGNGSSIIDKDATQSKAYISAMKALQEKVKQLEKKCQENQSLHTSQLESLRQEKMQVLSQSSSKAIELEERIRQLDQQMNQIKEDSDKQLRVFKQLESNLKEKLKETERENKEIKEKEDIFHKEIKQRDHEIEELKSQLQMQGESKLFERQQLKQKINELTSMVKDLETEKEGFKKKIDFLEKQFVQYEKELVLARNDSTKDQYIKQLQDQLFQQADFHERERIELQVQHKNMIEQLEKDLIYNQDRISVLIKDNDRLYFDLKLCQDQLEVLTLEKNEQIVEIQKLLSEIHSYQEKGRQQENEQKALQDLADQSRKFNQQLLQSLQNSSQYQPQLRLSDLQSSQVNPTRQNKIPPTFEDQTPEEYWKNSSSNTPLKSSIIYKNLSQQDNYYNNNNIQTNNQQTLQQDQLFSQSLSANRFQNSQRALSRSASHRRQPNISSTENINKIQILEEEDSYSTNFVNNTAGKYQRPEKSPLRNQTIRFKEQEFQQQKDNIAYDGFQQHQFRDQPLSKSLQRNRSIDSTIRQSKGNYQDFINGYSDQNVYEEHYKKIMKEKERQKQQIIEELDDQIQQILQYEKELLQLNAEKEDLEQEIAEFNGEKIYIDMLKLRLENVKEKIKRKTDTVTYLKRKEQELNKQIKEIR</sequence>
<feature type="coiled-coil region" evidence="1">
    <location>
        <begin position="670"/>
        <end position="756"/>
    </location>
</feature>
<dbReference type="KEGG" id="tet:TTHERM_00318890"/>
<feature type="compositionally biased region" description="Polar residues" evidence="2">
    <location>
        <begin position="545"/>
        <end position="554"/>
    </location>
</feature>